<dbReference type="AlphaFoldDB" id="A0A8J7FJ57"/>
<name>A0A8J7FJ57_9NEIS</name>
<feature type="chain" id="PRO_5035180651" description="SGNH hydrolase-type esterase domain-containing protein" evidence="1">
    <location>
        <begin position="19"/>
        <end position="405"/>
    </location>
</feature>
<sequence>MIRHWLLAATFLAGPLHAAEIIDYGDLNAQRVWRQFAALESGNGSDTVRILQLGDSHTAGEYFTHAIRERLQARFGDAGYGWLTPGYVTNQRSALVFQRMKGDWQTQISRSTYSPGDFPVGGIINRPAPGAEIEIAPKTPLADGLWRLSVWTRSSPAAGGWTVTLPNGETRDLPPRSKAGWDEYNVMFSPWAATPIRLRNDGNGSELGGLVLDRLNPGVSYDSLGIVGAQVRVLQNWNPELLQEQLRWRKPDLIVLAYGTNEAFDPKFVDVTYRAELRSAVRMLKRGAPEAAILLVGAPSSAKKGGGVAAGCEQYGLAPNLLRVQQIQREIANQEHLLYWDWADAMGGNCAIQNWASRNPPLARPDLVHLSPEGYEQSGVALYDAMMRLYGQKKLAATTNTGKRM</sequence>
<dbReference type="PANTHER" id="PTHR30383:SF29">
    <property type="entry name" value="SGNH HYDROLASE-TYPE ESTERASE DOMAIN-CONTAINING PROTEIN"/>
    <property type="match status" value="1"/>
</dbReference>
<evidence type="ECO:0000313" key="5">
    <source>
        <dbReference type="Proteomes" id="UP000604481"/>
    </source>
</evidence>
<dbReference type="EMBL" id="JADFUA010000001">
    <property type="protein sequence ID" value="MBE9608442.1"/>
    <property type="molecule type" value="Genomic_DNA"/>
</dbReference>
<dbReference type="InterPro" id="IPR051532">
    <property type="entry name" value="Ester_Hydrolysis_Enzymes"/>
</dbReference>
<accession>A0A8J7FJ57</accession>
<dbReference type="Pfam" id="PF13472">
    <property type="entry name" value="Lipase_GDSL_2"/>
    <property type="match status" value="1"/>
</dbReference>
<dbReference type="GO" id="GO:0016788">
    <property type="term" value="F:hydrolase activity, acting on ester bonds"/>
    <property type="evidence" value="ECO:0007669"/>
    <property type="project" value="UniProtKB-ARBA"/>
</dbReference>
<reference evidence="4 5" key="1">
    <citation type="submission" date="2020-10" db="EMBL/GenBank/DDBJ databases">
        <title>The genome sequence of Chitinilyticum litopenaei 4Y14.</title>
        <authorList>
            <person name="Liu Y."/>
        </authorList>
    </citation>
    <scope>NUCLEOTIDE SEQUENCE [LARGE SCALE GENOMIC DNA]</scope>
    <source>
        <strain evidence="4 5">4Y14</strain>
    </source>
</reference>
<dbReference type="Gene3D" id="2.60.120.1360">
    <property type="match status" value="1"/>
</dbReference>
<dbReference type="Gene3D" id="3.40.50.1110">
    <property type="entry name" value="SGNH hydrolase"/>
    <property type="match status" value="1"/>
</dbReference>
<dbReference type="Pfam" id="PF22753">
    <property type="entry name" value="Ape1_N"/>
    <property type="match status" value="1"/>
</dbReference>
<dbReference type="InterPro" id="IPR013830">
    <property type="entry name" value="SGNH_hydro"/>
</dbReference>
<dbReference type="InterPro" id="IPR055041">
    <property type="entry name" value="Ape1_N"/>
</dbReference>
<dbReference type="InterPro" id="IPR036514">
    <property type="entry name" value="SGNH_hydro_sf"/>
</dbReference>
<evidence type="ECO:0000256" key="1">
    <source>
        <dbReference type="SAM" id="SignalP"/>
    </source>
</evidence>
<feature type="signal peptide" evidence="1">
    <location>
        <begin position="1"/>
        <end position="18"/>
    </location>
</feature>
<protein>
    <recommendedName>
        <fullName evidence="6">SGNH hydrolase-type esterase domain-containing protein</fullName>
    </recommendedName>
</protein>
<feature type="domain" description="SGNH hydrolase-type esterase" evidence="2">
    <location>
        <begin position="212"/>
        <end position="376"/>
    </location>
</feature>
<keyword evidence="5" id="KW-1185">Reference proteome</keyword>
<evidence type="ECO:0000259" key="2">
    <source>
        <dbReference type="Pfam" id="PF13472"/>
    </source>
</evidence>
<evidence type="ECO:0000259" key="3">
    <source>
        <dbReference type="Pfam" id="PF22753"/>
    </source>
</evidence>
<gene>
    <name evidence="4" type="ORF">INR99_03690</name>
</gene>
<organism evidence="4 5">
    <name type="scientific">Chitinilyticum piscinae</name>
    <dbReference type="NCBI Taxonomy" id="2866724"/>
    <lineage>
        <taxon>Bacteria</taxon>
        <taxon>Pseudomonadati</taxon>
        <taxon>Pseudomonadota</taxon>
        <taxon>Betaproteobacteria</taxon>
        <taxon>Neisseriales</taxon>
        <taxon>Chitinibacteraceae</taxon>
        <taxon>Chitinilyticum</taxon>
    </lineage>
</organism>
<comment type="caution">
    <text evidence="4">The sequence shown here is derived from an EMBL/GenBank/DDBJ whole genome shotgun (WGS) entry which is preliminary data.</text>
</comment>
<dbReference type="Proteomes" id="UP000604481">
    <property type="component" value="Unassembled WGS sequence"/>
</dbReference>
<keyword evidence="1" id="KW-0732">Signal</keyword>
<feature type="domain" description="Peptidoglycan O-acetylesterase N-terminal" evidence="3">
    <location>
        <begin position="79"/>
        <end position="185"/>
    </location>
</feature>
<dbReference type="PANTHER" id="PTHR30383">
    <property type="entry name" value="THIOESTERASE 1/PROTEASE 1/LYSOPHOSPHOLIPASE L1"/>
    <property type="match status" value="1"/>
</dbReference>
<proteinExistence type="predicted"/>
<dbReference type="SUPFAM" id="SSF52266">
    <property type="entry name" value="SGNH hydrolase"/>
    <property type="match status" value="1"/>
</dbReference>
<dbReference type="RefSeq" id="WP_194114929.1">
    <property type="nucleotide sequence ID" value="NZ_JADFUA010000001.1"/>
</dbReference>
<evidence type="ECO:0008006" key="6">
    <source>
        <dbReference type="Google" id="ProtNLM"/>
    </source>
</evidence>
<evidence type="ECO:0000313" key="4">
    <source>
        <dbReference type="EMBL" id="MBE9608442.1"/>
    </source>
</evidence>